<dbReference type="UniPathway" id="UPA00219"/>
<comment type="similarity">
    <text evidence="1 7">Belongs to the MurCDEF family. MurE subfamily.</text>
</comment>
<evidence type="ECO:0000256" key="3">
    <source>
        <dbReference type="ARBA" id="ARBA00022960"/>
    </source>
</evidence>
<protein>
    <recommendedName>
        <fullName evidence="7">UDP-N-acetylmuramoyl-L-alanyl-D-glutamate--2,6-diaminopimelate ligase</fullName>
        <ecNumber evidence="7">6.3.2.13</ecNumber>
    </recommendedName>
    <alternativeName>
        <fullName evidence="7">Meso-A2pm-adding enzyme</fullName>
    </alternativeName>
    <alternativeName>
        <fullName evidence="7">Meso-diaminopimelate-adding enzyme</fullName>
    </alternativeName>
    <alternativeName>
        <fullName evidence="7">UDP-MurNAc-L-Ala-D-Glu:meso-diaminopimelate ligase</fullName>
    </alternativeName>
    <alternativeName>
        <fullName evidence="7">UDP-MurNAc-tripeptide synthetase</fullName>
    </alternativeName>
    <alternativeName>
        <fullName evidence="7">UDP-N-acetylmuramyl-tripeptide synthetase</fullName>
    </alternativeName>
</protein>
<dbReference type="InterPro" id="IPR004101">
    <property type="entry name" value="Mur_ligase_C"/>
</dbReference>
<feature type="domain" description="Mur ligase central" evidence="11">
    <location>
        <begin position="99"/>
        <end position="301"/>
    </location>
</feature>
<comment type="caution">
    <text evidence="7">Lacks conserved residue(s) required for the propagation of feature annotation.</text>
</comment>
<dbReference type="SUPFAM" id="SSF53244">
    <property type="entry name" value="MurD-like peptide ligases, peptide-binding domain"/>
    <property type="match status" value="1"/>
</dbReference>
<comment type="PTM">
    <text evidence="7">Carboxylation is probably crucial for Mg(2+) binding and, consequently, for the gamma-phosphate positioning of ATP.</text>
</comment>
<evidence type="ECO:0000259" key="9">
    <source>
        <dbReference type="Pfam" id="PF01225"/>
    </source>
</evidence>
<evidence type="ECO:0000313" key="13">
    <source>
        <dbReference type="Proteomes" id="UP000282211"/>
    </source>
</evidence>
<organism evidence="12 13">
    <name type="scientific">Litorimonas taeanensis</name>
    <dbReference type="NCBI Taxonomy" id="568099"/>
    <lineage>
        <taxon>Bacteria</taxon>
        <taxon>Pseudomonadati</taxon>
        <taxon>Pseudomonadota</taxon>
        <taxon>Alphaproteobacteria</taxon>
        <taxon>Maricaulales</taxon>
        <taxon>Robiginitomaculaceae</taxon>
    </lineage>
</organism>
<keyword evidence="7" id="KW-0547">Nucleotide-binding</keyword>
<keyword evidence="6 7" id="KW-0961">Cell wall biogenesis/degradation</keyword>
<evidence type="ECO:0000256" key="4">
    <source>
        <dbReference type="ARBA" id="ARBA00022984"/>
    </source>
</evidence>
<dbReference type="GO" id="GO:0051301">
    <property type="term" value="P:cell division"/>
    <property type="evidence" value="ECO:0007669"/>
    <property type="project" value="UniProtKB-KW"/>
</dbReference>
<evidence type="ECO:0000256" key="7">
    <source>
        <dbReference type="HAMAP-Rule" id="MF_00208"/>
    </source>
</evidence>
<feature type="domain" description="Mur ligase N-terminal catalytic" evidence="9">
    <location>
        <begin position="17"/>
        <end position="81"/>
    </location>
</feature>
<dbReference type="EMBL" id="RBII01000001">
    <property type="protein sequence ID" value="RKQ71718.1"/>
    <property type="molecule type" value="Genomic_DNA"/>
</dbReference>
<dbReference type="NCBIfam" id="NF001126">
    <property type="entry name" value="PRK00139.1-4"/>
    <property type="match status" value="1"/>
</dbReference>
<dbReference type="GO" id="GO:0008360">
    <property type="term" value="P:regulation of cell shape"/>
    <property type="evidence" value="ECO:0007669"/>
    <property type="project" value="UniProtKB-KW"/>
</dbReference>
<dbReference type="SUPFAM" id="SSF63418">
    <property type="entry name" value="MurE/MurF N-terminal domain"/>
    <property type="match status" value="1"/>
</dbReference>
<evidence type="ECO:0000256" key="5">
    <source>
        <dbReference type="ARBA" id="ARBA00023306"/>
    </source>
</evidence>
<feature type="short sequence motif" description="Meso-diaminopimelate recognition motif" evidence="7">
    <location>
        <begin position="397"/>
        <end position="400"/>
    </location>
</feature>
<dbReference type="Pfam" id="PF08245">
    <property type="entry name" value="Mur_ligase_M"/>
    <property type="match status" value="1"/>
</dbReference>
<comment type="function">
    <text evidence="7">Catalyzes the addition of meso-diaminopimelic acid to the nucleotide precursor UDP-N-acetylmuramoyl-L-alanyl-D-glutamate (UMAG) in the biosynthesis of bacterial cell-wall peptidoglycan.</text>
</comment>
<dbReference type="NCBIfam" id="NF001124">
    <property type="entry name" value="PRK00139.1-2"/>
    <property type="match status" value="1"/>
</dbReference>
<feature type="binding site" evidence="7">
    <location>
        <position position="23"/>
    </location>
    <ligand>
        <name>UDP-N-acetyl-alpha-D-muramoyl-L-alanyl-D-glutamate</name>
        <dbReference type="ChEBI" id="CHEBI:83900"/>
    </ligand>
</feature>
<feature type="binding site" evidence="7">
    <location>
        <position position="177"/>
    </location>
    <ligand>
        <name>UDP-N-acetyl-alpha-D-muramoyl-L-alanyl-D-glutamate</name>
        <dbReference type="ChEBI" id="CHEBI:83900"/>
    </ligand>
</feature>
<dbReference type="Gene3D" id="3.40.1190.10">
    <property type="entry name" value="Mur-like, catalytic domain"/>
    <property type="match status" value="1"/>
</dbReference>
<dbReference type="NCBIfam" id="TIGR01085">
    <property type="entry name" value="murE"/>
    <property type="match status" value="1"/>
</dbReference>
<reference evidence="12 13" key="1">
    <citation type="submission" date="2018-10" db="EMBL/GenBank/DDBJ databases">
        <title>Genomic Encyclopedia of Type Strains, Phase IV (KMG-IV): sequencing the most valuable type-strain genomes for metagenomic binning, comparative biology and taxonomic classification.</title>
        <authorList>
            <person name="Goeker M."/>
        </authorList>
    </citation>
    <scope>NUCLEOTIDE SEQUENCE [LARGE SCALE GENOMIC DNA]</scope>
    <source>
        <strain evidence="12 13">DSM 22008</strain>
    </source>
</reference>
<keyword evidence="7" id="KW-0963">Cytoplasm</keyword>
<dbReference type="PANTHER" id="PTHR23135">
    <property type="entry name" value="MUR LIGASE FAMILY MEMBER"/>
    <property type="match status" value="1"/>
</dbReference>
<feature type="binding site" evidence="7">
    <location>
        <position position="169"/>
    </location>
    <ligand>
        <name>UDP-N-acetyl-alpha-D-muramoyl-L-alanyl-D-glutamate</name>
        <dbReference type="ChEBI" id="CHEBI:83900"/>
    </ligand>
</feature>
<keyword evidence="7 12" id="KW-0436">Ligase</keyword>
<dbReference type="GO" id="GO:0008765">
    <property type="term" value="F:UDP-N-acetylmuramoylalanyl-D-glutamate-2,6-diaminopimelate ligase activity"/>
    <property type="evidence" value="ECO:0007669"/>
    <property type="project" value="UniProtKB-UniRule"/>
</dbReference>
<evidence type="ECO:0000259" key="10">
    <source>
        <dbReference type="Pfam" id="PF02875"/>
    </source>
</evidence>
<dbReference type="AlphaFoldDB" id="A0A420WL19"/>
<proteinExistence type="inferred from homology"/>
<comment type="caution">
    <text evidence="12">The sequence shown here is derived from an EMBL/GenBank/DDBJ whole genome shotgun (WGS) entry which is preliminary data.</text>
</comment>
<keyword evidence="2 7" id="KW-0132">Cell division</keyword>
<dbReference type="Gene3D" id="3.90.190.20">
    <property type="entry name" value="Mur ligase, C-terminal domain"/>
    <property type="match status" value="1"/>
</dbReference>
<dbReference type="EC" id="6.3.2.13" evidence="7"/>
<dbReference type="HAMAP" id="MF_00208">
    <property type="entry name" value="MurE"/>
    <property type="match status" value="1"/>
</dbReference>
<feature type="modified residue" description="N6-carboxylysine" evidence="7">
    <location>
        <position position="209"/>
    </location>
</feature>
<dbReference type="PANTHER" id="PTHR23135:SF4">
    <property type="entry name" value="UDP-N-ACETYLMURAMOYL-L-ALANYL-D-GLUTAMATE--2,6-DIAMINOPIMELATE LIGASE MURE HOMOLOG, CHLOROPLASTIC"/>
    <property type="match status" value="1"/>
</dbReference>
<dbReference type="GO" id="GO:0000287">
    <property type="term" value="F:magnesium ion binding"/>
    <property type="evidence" value="ECO:0007669"/>
    <property type="project" value="UniProtKB-UniRule"/>
</dbReference>
<comment type="pathway">
    <text evidence="7 8">Cell wall biogenesis; peptidoglycan biosynthesis.</text>
</comment>
<dbReference type="InterPro" id="IPR036615">
    <property type="entry name" value="Mur_ligase_C_dom_sf"/>
</dbReference>
<sequence length="476" mass="51064">MKPAKRDVDLIKRLGATGLTCDSRAVQPGMIFAALPGTIADGRDYIPQAIEKGAVAILTLPDTETGDTALIADENPRLRYGQLARAFYPKQPQTLVAMTGTNGKSSTVEFLRQIWANAGYNAACFGTLGVMSDKGYAPMTHTTPDAVALHKTLHNLAEQGVTHVAMEASSHGLVQYRLDAVDIAASGFSNLTQDHFDYHTDEADYFEAKARLFTELTPQQAPVVLTVDDEYGRELVTRAEKRGQAVTSIGWAGADIRIDELMPHAASQDMTLVIDGKRHQVNLPLAGEFQSLNAVAALGLALQTGVSLDDGLKGLEALTGVAGRLERAGQTQHGAPVFIDFAHTEDGLNKLLRSVRPHTRGKIVIVFGCGGDRDPDKRPKMGAVAAKYADHVIVTDDNPRTEDAEAIRRAVMVGCPKAENIGDRETAIRAGIEKLSADDCLVIAGKGHESGQIIGTRVIPFSDVEVAREILAEVSK</sequence>
<dbReference type="SUPFAM" id="SSF53623">
    <property type="entry name" value="MurD-like peptide ligases, catalytic domain"/>
    <property type="match status" value="1"/>
</dbReference>
<feature type="binding site" evidence="7">
    <location>
        <begin position="100"/>
        <end position="106"/>
    </location>
    <ligand>
        <name>ATP</name>
        <dbReference type="ChEBI" id="CHEBI:30616"/>
    </ligand>
</feature>
<feature type="binding site" evidence="7">
    <location>
        <position position="445"/>
    </location>
    <ligand>
        <name>meso-2,6-diaminopimelate</name>
        <dbReference type="ChEBI" id="CHEBI:57791"/>
    </ligand>
</feature>
<evidence type="ECO:0000256" key="2">
    <source>
        <dbReference type="ARBA" id="ARBA00022618"/>
    </source>
</evidence>
<dbReference type="InterPro" id="IPR013221">
    <property type="entry name" value="Mur_ligase_cen"/>
</dbReference>
<name>A0A420WL19_9PROT</name>
<evidence type="ECO:0000256" key="8">
    <source>
        <dbReference type="RuleBase" id="RU004135"/>
    </source>
</evidence>
<keyword evidence="13" id="KW-1185">Reference proteome</keyword>
<comment type="subcellular location">
    <subcellularLocation>
        <location evidence="7 8">Cytoplasm</location>
    </subcellularLocation>
</comment>
<evidence type="ECO:0000313" key="12">
    <source>
        <dbReference type="EMBL" id="RKQ71718.1"/>
    </source>
</evidence>
<dbReference type="InterPro" id="IPR036565">
    <property type="entry name" value="Mur-like_cat_sf"/>
</dbReference>
<comment type="cofactor">
    <cofactor evidence="7">
        <name>Mg(2+)</name>
        <dbReference type="ChEBI" id="CHEBI:18420"/>
    </cofactor>
</comment>
<evidence type="ECO:0000256" key="6">
    <source>
        <dbReference type="ARBA" id="ARBA00023316"/>
    </source>
</evidence>
<dbReference type="Proteomes" id="UP000282211">
    <property type="component" value="Unassembled WGS sequence"/>
</dbReference>
<dbReference type="GO" id="GO:0071555">
    <property type="term" value="P:cell wall organization"/>
    <property type="evidence" value="ECO:0007669"/>
    <property type="project" value="UniProtKB-KW"/>
</dbReference>
<dbReference type="InterPro" id="IPR005761">
    <property type="entry name" value="UDP-N-AcMur-Glu-dNH2Pim_ligase"/>
</dbReference>
<dbReference type="GO" id="GO:0005737">
    <property type="term" value="C:cytoplasm"/>
    <property type="evidence" value="ECO:0007669"/>
    <property type="project" value="UniProtKB-SubCell"/>
</dbReference>
<keyword evidence="4 7" id="KW-0573">Peptidoglycan synthesis</keyword>
<feature type="binding site" evidence="7">
    <location>
        <position position="449"/>
    </location>
    <ligand>
        <name>meso-2,6-diaminopimelate</name>
        <dbReference type="ChEBI" id="CHEBI:57791"/>
    </ligand>
</feature>
<dbReference type="GO" id="GO:0009252">
    <property type="term" value="P:peptidoglycan biosynthetic process"/>
    <property type="evidence" value="ECO:0007669"/>
    <property type="project" value="UniProtKB-UniRule"/>
</dbReference>
<dbReference type="RefSeq" id="WP_121099468.1">
    <property type="nucleotide sequence ID" value="NZ_RBII01000001.1"/>
</dbReference>
<keyword evidence="7" id="KW-0460">Magnesium</keyword>
<gene>
    <name evidence="7" type="primary">murE</name>
    <name evidence="12" type="ORF">DES40_1046</name>
</gene>
<dbReference type="Gene3D" id="3.40.1390.10">
    <property type="entry name" value="MurE/MurF, N-terminal domain"/>
    <property type="match status" value="1"/>
</dbReference>
<feature type="binding site" evidence="7">
    <location>
        <begin position="142"/>
        <end position="143"/>
    </location>
    <ligand>
        <name>UDP-N-acetyl-alpha-D-muramoyl-L-alanyl-D-glutamate</name>
        <dbReference type="ChEBI" id="CHEBI:83900"/>
    </ligand>
</feature>
<dbReference type="OrthoDB" id="9800958at2"/>
<evidence type="ECO:0000256" key="1">
    <source>
        <dbReference type="ARBA" id="ARBA00005898"/>
    </source>
</evidence>
<feature type="domain" description="Mur ligase C-terminal" evidence="10">
    <location>
        <begin position="323"/>
        <end position="447"/>
    </location>
</feature>
<dbReference type="GO" id="GO:0005524">
    <property type="term" value="F:ATP binding"/>
    <property type="evidence" value="ECO:0007669"/>
    <property type="project" value="UniProtKB-UniRule"/>
</dbReference>
<dbReference type="InterPro" id="IPR035911">
    <property type="entry name" value="MurE/MurF_N"/>
</dbReference>
<dbReference type="Pfam" id="PF01225">
    <property type="entry name" value="Mur_ligase"/>
    <property type="match status" value="1"/>
</dbReference>
<keyword evidence="5 7" id="KW-0131">Cell cycle</keyword>
<dbReference type="FunCoup" id="A0A420WL19">
    <property type="interactions" value="546"/>
</dbReference>
<comment type="catalytic activity">
    <reaction evidence="7">
        <text>UDP-N-acetyl-alpha-D-muramoyl-L-alanyl-D-glutamate + meso-2,6-diaminopimelate + ATP = UDP-N-acetyl-alpha-D-muramoyl-L-alanyl-gamma-D-glutamyl-meso-2,6-diaminopimelate + ADP + phosphate + H(+)</text>
        <dbReference type="Rhea" id="RHEA:23676"/>
        <dbReference type="ChEBI" id="CHEBI:15378"/>
        <dbReference type="ChEBI" id="CHEBI:30616"/>
        <dbReference type="ChEBI" id="CHEBI:43474"/>
        <dbReference type="ChEBI" id="CHEBI:57791"/>
        <dbReference type="ChEBI" id="CHEBI:83900"/>
        <dbReference type="ChEBI" id="CHEBI:83905"/>
        <dbReference type="ChEBI" id="CHEBI:456216"/>
        <dbReference type="EC" id="6.3.2.13"/>
    </reaction>
</comment>
<feature type="binding site" evidence="7">
    <location>
        <begin position="397"/>
        <end position="400"/>
    </location>
    <ligand>
        <name>meso-2,6-diaminopimelate</name>
        <dbReference type="ChEBI" id="CHEBI:57791"/>
    </ligand>
</feature>
<keyword evidence="3 7" id="KW-0133">Cell shape</keyword>
<evidence type="ECO:0000259" key="11">
    <source>
        <dbReference type="Pfam" id="PF08245"/>
    </source>
</evidence>
<dbReference type="InterPro" id="IPR000713">
    <property type="entry name" value="Mur_ligase_N"/>
</dbReference>
<feature type="binding site" evidence="7">
    <location>
        <position position="373"/>
    </location>
    <ligand>
        <name>meso-2,6-diaminopimelate</name>
        <dbReference type="ChEBI" id="CHEBI:57791"/>
    </ligand>
</feature>
<dbReference type="InParanoid" id="A0A420WL19"/>
<feature type="binding site" evidence="7">
    <location>
        <position position="175"/>
    </location>
    <ligand>
        <name>UDP-N-acetyl-alpha-D-muramoyl-L-alanyl-D-glutamate</name>
        <dbReference type="ChEBI" id="CHEBI:83900"/>
    </ligand>
</feature>
<accession>A0A420WL19</accession>
<keyword evidence="7" id="KW-0067">ATP-binding</keyword>
<dbReference type="Pfam" id="PF02875">
    <property type="entry name" value="Mur_ligase_C"/>
    <property type="match status" value="1"/>
</dbReference>